<organism evidence="1">
    <name type="scientific">marine metagenome</name>
    <dbReference type="NCBI Taxonomy" id="408172"/>
    <lineage>
        <taxon>unclassified sequences</taxon>
        <taxon>metagenomes</taxon>
        <taxon>ecological metagenomes</taxon>
    </lineage>
</organism>
<dbReference type="AlphaFoldDB" id="A0A382QNR4"/>
<sequence>KPLLVFKTSAFSQTLPPLQVFNNGPLESGCGERGIRTLETRKRLHAFQACAFSHSATSPDKVINFNNSRLMNLQD</sequence>
<proteinExistence type="predicted"/>
<feature type="non-terminal residue" evidence="1">
    <location>
        <position position="1"/>
    </location>
</feature>
<accession>A0A382QNR4</accession>
<protein>
    <submittedName>
        <fullName evidence="1">Uncharacterized protein</fullName>
    </submittedName>
</protein>
<gene>
    <name evidence="1" type="ORF">METZ01_LOCUS339236</name>
</gene>
<name>A0A382QNR4_9ZZZZ</name>
<dbReference type="EMBL" id="UINC01115394">
    <property type="protein sequence ID" value="SVC86382.1"/>
    <property type="molecule type" value="Genomic_DNA"/>
</dbReference>
<evidence type="ECO:0000313" key="1">
    <source>
        <dbReference type="EMBL" id="SVC86382.1"/>
    </source>
</evidence>
<reference evidence="1" key="1">
    <citation type="submission" date="2018-05" db="EMBL/GenBank/DDBJ databases">
        <authorList>
            <person name="Lanie J.A."/>
            <person name="Ng W.-L."/>
            <person name="Kazmierczak K.M."/>
            <person name="Andrzejewski T.M."/>
            <person name="Davidsen T.M."/>
            <person name="Wayne K.J."/>
            <person name="Tettelin H."/>
            <person name="Glass J.I."/>
            <person name="Rusch D."/>
            <person name="Podicherti R."/>
            <person name="Tsui H.-C.T."/>
            <person name="Winkler M.E."/>
        </authorList>
    </citation>
    <scope>NUCLEOTIDE SEQUENCE</scope>
</reference>